<evidence type="ECO:0000313" key="3">
    <source>
        <dbReference type="EMBL" id="TKW50998.1"/>
    </source>
</evidence>
<evidence type="ECO:0000313" key="4">
    <source>
        <dbReference type="Proteomes" id="UP000310108"/>
    </source>
</evidence>
<dbReference type="PANTHER" id="PTHR42031:SF1">
    <property type="entry name" value="KEY LIME PATHOGENICITY PROTEIN"/>
    <property type="match status" value="1"/>
</dbReference>
<evidence type="ECO:0000256" key="1">
    <source>
        <dbReference type="SAM" id="MobiDB-lite"/>
    </source>
</evidence>
<feature type="compositionally biased region" description="Basic and acidic residues" evidence="1">
    <location>
        <begin position="101"/>
        <end position="111"/>
    </location>
</feature>
<dbReference type="InterPro" id="IPR057218">
    <property type="entry name" value="DUF7896"/>
</dbReference>
<feature type="compositionally biased region" description="Acidic residues" evidence="1">
    <location>
        <begin position="566"/>
        <end position="576"/>
    </location>
</feature>
<dbReference type="Pfam" id="PF25438">
    <property type="entry name" value="DUF7896"/>
    <property type="match status" value="1"/>
</dbReference>
<feature type="compositionally biased region" description="Basic and acidic residues" evidence="1">
    <location>
        <begin position="530"/>
        <end position="539"/>
    </location>
</feature>
<feature type="domain" description="DUF7896" evidence="2">
    <location>
        <begin position="470"/>
        <end position="559"/>
    </location>
</feature>
<feature type="region of interest" description="Disordered" evidence="1">
    <location>
        <begin position="516"/>
        <end position="549"/>
    </location>
</feature>
<dbReference type="STRING" id="1306861.A0A4U6X6E3"/>
<keyword evidence="4" id="KW-1185">Reference proteome</keyword>
<feature type="region of interest" description="Disordered" evidence="1">
    <location>
        <begin position="85"/>
        <end position="143"/>
    </location>
</feature>
<dbReference type="OrthoDB" id="5377599at2759"/>
<feature type="compositionally biased region" description="Basic residues" evidence="1">
    <location>
        <begin position="516"/>
        <end position="529"/>
    </location>
</feature>
<evidence type="ECO:0000259" key="2">
    <source>
        <dbReference type="Pfam" id="PF25438"/>
    </source>
</evidence>
<proteinExistence type="predicted"/>
<feature type="compositionally biased region" description="Polar residues" evidence="1">
    <location>
        <begin position="132"/>
        <end position="143"/>
    </location>
</feature>
<feature type="region of interest" description="Disordered" evidence="1">
    <location>
        <begin position="566"/>
        <end position="590"/>
    </location>
</feature>
<dbReference type="EMBL" id="PJEX01000343">
    <property type="protein sequence ID" value="TKW50998.1"/>
    <property type="molecule type" value="Genomic_DNA"/>
</dbReference>
<dbReference type="AlphaFoldDB" id="A0A4U6X6E3"/>
<accession>A0A4U6X6E3</accession>
<feature type="compositionally biased region" description="Low complexity" evidence="1">
    <location>
        <begin position="362"/>
        <end position="373"/>
    </location>
</feature>
<feature type="region of interest" description="Disordered" evidence="1">
    <location>
        <begin position="352"/>
        <end position="382"/>
    </location>
</feature>
<dbReference type="Proteomes" id="UP000310108">
    <property type="component" value="Unassembled WGS sequence"/>
</dbReference>
<dbReference type="PANTHER" id="PTHR42031">
    <property type="entry name" value="KEY LIME PATHOGENICITY PROTEIN"/>
    <property type="match status" value="1"/>
</dbReference>
<organism evidence="3 4">
    <name type="scientific">Colletotrichum tanaceti</name>
    <dbReference type="NCBI Taxonomy" id="1306861"/>
    <lineage>
        <taxon>Eukaryota</taxon>
        <taxon>Fungi</taxon>
        <taxon>Dikarya</taxon>
        <taxon>Ascomycota</taxon>
        <taxon>Pezizomycotina</taxon>
        <taxon>Sordariomycetes</taxon>
        <taxon>Hypocreomycetidae</taxon>
        <taxon>Glomerellales</taxon>
        <taxon>Glomerellaceae</taxon>
        <taxon>Colletotrichum</taxon>
        <taxon>Colletotrichum destructivum species complex</taxon>
    </lineage>
</organism>
<comment type="caution">
    <text evidence="3">The sequence shown here is derived from an EMBL/GenBank/DDBJ whole genome shotgun (WGS) entry which is preliminary data.</text>
</comment>
<gene>
    <name evidence="3" type="ORF">CTA1_834</name>
</gene>
<protein>
    <recommendedName>
        <fullName evidence="2">DUF7896 domain-containing protein</fullName>
    </recommendedName>
</protein>
<reference evidence="3 4" key="1">
    <citation type="journal article" date="2019" name="PLoS ONE">
        <title>Comparative genome analysis indicates high evolutionary potential of pathogenicity genes in Colletotrichum tanaceti.</title>
        <authorList>
            <person name="Lelwala R.V."/>
            <person name="Korhonen P.K."/>
            <person name="Young N.D."/>
            <person name="Scott J.B."/>
            <person name="Ades P.A."/>
            <person name="Gasser R.B."/>
            <person name="Taylor P.W.J."/>
        </authorList>
    </citation>
    <scope>NUCLEOTIDE SEQUENCE [LARGE SCALE GENOMIC DNA]</scope>
    <source>
        <strain evidence="3">BRIP57314</strain>
    </source>
</reference>
<sequence>MSHPYQDVQEIQRQMHQKQQELANLHNLHSFMLQQNVSAPPTQSNPMDLLPTQGDYQLQLDATFIQQQQQQIQSNAVPLGRRATVPRSKSNMGYSAAPPRVMERTSDDSPHPVKRARVMSQQHPRAAPMTGMSRSASNRSDNSIPFVVKGPLQPLQTSSNHSNTMMDRFYQGQDDPHVLFESSLQRAPSNRRHSGLSPVEEHTAFPDPGVGMNIADYLAAHDEIPSPAMIPPPQQNFLNPYDGRNSQASLITSACPSMSSGISAAETMPLTRENSSFDNRFDNQSLNGAFEMARINSAQSQVADYMPSDLYAVPATGTSPNVKPESYLAYVGAGASLSPQYAQPSPMEEQFLSQGSSMMERSISANSTASTKSTTERRAKEARLQQIQNAHRTKICPKPLEAAKPSQPAAAAAAAVAAAKKEGKVAVSKGSYTRPKHPKVFCDMCNEHPDGFRGDHELRRHINAKHEGVVKKFVCRDPSTVGIQPGVQAINPLSKCKQCVARKRYGAYYNAAAHLRRTHFKPKTPRGKNKRGDDEEKRGGKGGGDWPPMNELKQWMEEVFVTADDEAAEAEAEAEAEAQAQAQEEDEAEAVHFDPSASMDLSLGHMGENMTYDMGFTTSYHMPELAAIDTSQASYLAVSNMPLSSASEAFAFSPFASNSPMNGLSHEPAFSISSSNTVTPTTFQGDPLAEGFDGYALY</sequence>
<name>A0A4U6X6E3_9PEZI</name>